<dbReference type="PANTHER" id="PTHR11760:SF19">
    <property type="entry name" value="SMALL RIBOSOMAL SUBUNIT PROTEIN US3C"/>
    <property type="match status" value="1"/>
</dbReference>
<keyword evidence="4 8" id="KW-0689">Ribosomal protein</keyword>
<comment type="subunit">
    <text evidence="8">Part of the 30S ribosomal subunit. Forms a tight complex with proteins S10 and S14.</text>
</comment>
<dbReference type="InterPro" id="IPR004044">
    <property type="entry name" value="KH_dom_type_2"/>
</dbReference>
<reference evidence="10 11" key="1">
    <citation type="journal article" date="2016" name="Nat. Commun.">
        <title>Thousands of microbial genomes shed light on interconnected biogeochemical processes in an aquifer system.</title>
        <authorList>
            <person name="Anantharaman K."/>
            <person name="Brown C.T."/>
            <person name="Hug L.A."/>
            <person name="Sharon I."/>
            <person name="Castelle C.J."/>
            <person name="Probst A.J."/>
            <person name="Thomas B.C."/>
            <person name="Singh A."/>
            <person name="Wilkins M.J."/>
            <person name="Karaoz U."/>
            <person name="Brodie E.L."/>
            <person name="Williams K.H."/>
            <person name="Hubbard S.S."/>
            <person name="Banfield J.F."/>
        </authorList>
    </citation>
    <scope>NUCLEOTIDE SEQUENCE [LARGE SCALE GENOMIC DNA]</scope>
    <source>
        <strain evidence="11">RIFCSPHIGHO2_01_FULL_58_15</strain>
    </source>
</reference>
<keyword evidence="5 8" id="KW-0687">Ribonucleoprotein</keyword>
<dbReference type="GO" id="GO:0006412">
    <property type="term" value="P:translation"/>
    <property type="evidence" value="ECO:0007669"/>
    <property type="project" value="UniProtKB-UniRule"/>
</dbReference>
<comment type="function">
    <text evidence="6 8">Binds the lower part of the 30S subunit head. Binds mRNA in the 70S ribosome, positioning it for translation.</text>
</comment>
<dbReference type="EMBL" id="MHST01000009">
    <property type="protein sequence ID" value="OHA49475.1"/>
    <property type="molecule type" value="Genomic_DNA"/>
</dbReference>
<dbReference type="Gene3D" id="3.30.300.20">
    <property type="match status" value="1"/>
</dbReference>
<name>A0A1G2PMA9_TERXR</name>
<dbReference type="GO" id="GO:0019843">
    <property type="term" value="F:rRNA binding"/>
    <property type="evidence" value="ECO:0007669"/>
    <property type="project" value="UniProtKB-UniRule"/>
</dbReference>
<comment type="caution">
    <text evidence="10">The sequence shown here is derived from an EMBL/GenBank/DDBJ whole genome shotgun (WGS) entry which is preliminary data.</text>
</comment>
<comment type="similarity">
    <text evidence="1 8">Belongs to the universal ribosomal protein uS3 family.</text>
</comment>
<feature type="domain" description="KH type-2" evidence="9">
    <location>
        <begin position="38"/>
        <end position="115"/>
    </location>
</feature>
<evidence type="ECO:0000256" key="2">
    <source>
        <dbReference type="ARBA" id="ARBA00022730"/>
    </source>
</evidence>
<dbReference type="SMART" id="SM00322">
    <property type="entry name" value="KH"/>
    <property type="match status" value="1"/>
</dbReference>
<dbReference type="STRING" id="1802363.A2682_00420"/>
<dbReference type="PROSITE" id="PS50823">
    <property type="entry name" value="KH_TYPE_2"/>
    <property type="match status" value="1"/>
</dbReference>
<dbReference type="CDD" id="cd02412">
    <property type="entry name" value="KH-II_30S_S3"/>
    <property type="match status" value="1"/>
</dbReference>
<evidence type="ECO:0000256" key="4">
    <source>
        <dbReference type="ARBA" id="ARBA00022980"/>
    </source>
</evidence>
<dbReference type="FunFam" id="3.30.300.20:FF:000001">
    <property type="entry name" value="30S ribosomal protein S3"/>
    <property type="match status" value="1"/>
</dbReference>
<accession>A0A1G2PMA9</accession>
<dbReference type="NCBIfam" id="TIGR01009">
    <property type="entry name" value="rpsC_bact"/>
    <property type="match status" value="1"/>
</dbReference>
<dbReference type="GO" id="GO:0003735">
    <property type="term" value="F:structural constituent of ribosome"/>
    <property type="evidence" value="ECO:0007669"/>
    <property type="project" value="InterPro"/>
</dbReference>
<dbReference type="Pfam" id="PF00189">
    <property type="entry name" value="Ribosomal_S3_C"/>
    <property type="match status" value="1"/>
</dbReference>
<dbReference type="HAMAP" id="MF_01309_B">
    <property type="entry name" value="Ribosomal_uS3_B"/>
    <property type="match status" value="1"/>
</dbReference>
<dbReference type="InterPro" id="IPR036419">
    <property type="entry name" value="Ribosomal_S3_C_sf"/>
</dbReference>
<evidence type="ECO:0000313" key="10">
    <source>
        <dbReference type="EMBL" id="OHA49475.1"/>
    </source>
</evidence>
<dbReference type="InterPro" id="IPR005704">
    <property type="entry name" value="Ribosomal_uS3_bac-typ"/>
</dbReference>
<dbReference type="GO" id="GO:0022627">
    <property type="term" value="C:cytosolic small ribosomal subunit"/>
    <property type="evidence" value="ECO:0007669"/>
    <property type="project" value="TreeGrafter"/>
</dbReference>
<organism evidence="10 11">
    <name type="scientific">Terrybacteria sp. (strain RIFCSPHIGHO2_01_FULL_58_15)</name>
    <dbReference type="NCBI Taxonomy" id="1802363"/>
    <lineage>
        <taxon>Bacteria</taxon>
        <taxon>Candidatus Terryibacteriota</taxon>
    </lineage>
</organism>
<gene>
    <name evidence="8" type="primary">rpsC</name>
    <name evidence="10" type="ORF">A2682_00420</name>
</gene>
<sequence length="232" mass="26563">MGQKVHPLAFRLGVHREWASRWFSRRSFKQYLKEDLALRAFLRERLRRSYITEIRFERLSGGKLQVTIRTARPGMLIGRGGGGIEEIKKAIQTQLRRIRGKTGVEEIRIEVQEVRDPDGQAVLLAQSIADQLERRMPFRRVLKRALERALVAKGVQGARVAIGGRLGGAEMKRREWAQGGKVPLHTLRADIDYAQEEARTTWGVIGVKVWLYKGEVFSEKSKTPNPNIKTLR</sequence>
<dbReference type="GO" id="GO:0003729">
    <property type="term" value="F:mRNA binding"/>
    <property type="evidence" value="ECO:0007669"/>
    <property type="project" value="UniProtKB-UniRule"/>
</dbReference>
<evidence type="ECO:0000256" key="6">
    <source>
        <dbReference type="ARBA" id="ARBA00024998"/>
    </source>
</evidence>
<dbReference type="AlphaFoldDB" id="A0A1G2PMA9"/>
<dbReference type="Gene3D" id="3.30.1140.32">
    <property type="entry name" value="Ribosomal protein S3, C-terminal domain"/>
    <property type="match status" value="1"/>
</dbReference>
<proteinExistence type="inferred from homology"/>
<dbReference type="SUPFAM" id="SSF54821">
    <property type="entry name" value="Ribosomal protein S3 C-terminal domain"/>
    <property type="match status" value="1"/>
</dbReference>
<dbReference type="InterPro" id="IPR057258">
    <property type="entry name" value="Ribosomal_uS3"/>
</dbReference>
<evidence type="ECO:0000256" key="3">
    <source>
        <dbReference type="ARBA" id="ARBA00022884"/>
    </source>
</evidence>
<dbReference type="InterPro" id="IPR009019">
    <property type="entry name" value="KH_sf_prok-type"/>
</dbReference>
<evidence type="ECO:0000256" key="5">
    <source>
        <dbReference type="ARBA" id="ARBA00023274"/>
    </source>
</evidence>
<evidence type="ECO:0000313" key="11">
    <source>
        <dbReference type="Proteomes" id="UP000178690"/>
    </source>
</evidence>
<evidence type="ECO:0000256" key="7">
    <source>
        <dbReference type="ARBA" id="ARBA00035257"/>
    </source>
</evidence>
<dbReference type="SUPFAM" id="SSF54814">
    <property type="entry name" value="Prokaryotic type KH domain (KH-domain type II)"/>
    <property type="match status" value="1"/>
</dbReference>
<evidence type="ECO:0000256" key="8">
    <source>
        <dbReference type="HAMAP-Rule" id="MF_01309"/>
    </source>
</evidence>
<keyword evidence="3 8" id="KW-0694">RNA-binding</keyword>
<dbReference type="InterPro" id="IPR001351">
    <property type="entry name" value="Ribosomal_uS3_C"/>
</dbReference>
<evidence type="ECO:0000259" key="9">
    <source>
        <dbReference type="PROSITE" id="PS50823"/>
    </source>
</evidence>
<keyword evidence="2 8" id="KW-0699">rRNA-binding</keyword>
<dbReference type="Pfam" id="PF07650">
    <property type="entry name" value="KH_2"/>
    <property type="match status" value="1"/>
</dbReference>
<dbReference type="InterPro" id="IPR004087">
    <property type="entry name" value="KH_dom"/>
</dbReference>
<dbReference type="PANTHER" id="PTHR11760">
    <property type="entry name" value="30S/40S RIBOSOMAL PROTEIN S3"/>
    <property type="match status" value="1"/>
</dbReference>
<dbReference type="Proteomes" id="UP000178690">
    <property type="component" value="Unassembled WGS sequence"/>
</dbReference>
<evidence type="ECO:0000256" key="1">
    <source>
        <dbReference type="ARBA" id="ARBA00010761"/>
    </source>
</evidence>
<protein>
    <recommendedName>
        <fullName evidence="7 8">Small ribosomal subunit protein uS3</fullName>
    </recommendedName>
</protein>
<dbReference type="InterPro" id="IPR015946">
    <property type="entry name" value="KH_dom-like_a/b"/>
</dbReference>